<reference evidence="2 3" key="1">
    <citation type="submission" date="2021-03" db="EMBL/GenBank/DDBJ databases">
        <title>novel species isolated from a fishpond in China.</title>
        <authorList>
            <person name="Lu H."/>
            <person name="Cai Z."/>
        </authorList>
    </citation>
    <scope>NUCLEOTIDE SEQUENCE [LARGE SCALE GENOMIC DNA]</scope>
    <source>
        <strain evidence="2 3">JCM 31546</strain>
    </source>
</reference>
<evidence type="ECO:0000313" key="3">
    <source>
        <dbReference type="Proteomes" id="UP000664698"/>
    </source>
</evidence>
<dbReference type="PROSITE" id="PS51257">
    <property type="entry name" value="PROKAR_LIPOPROTEIN"/>
    <property type="match status" value="1"/>
</dbReference>
<evidence type="ECO:0000313" key="2">
    <source>
        <dbReference type="EMBL" id="MBN7801999.1"/>
    </source>
</evidence>
<dbReference type="InterPro" id="IPR000643">
    <property type="entry name" value="Iodothyronine_deiodinase"/>
</dbReference>
<feature type="signal peptide" evidence="1">
    <location>
        <begin position="1"/>
        <end position="19"/>
    </location>
</feature>
<dbReference type="PANTHER" id="PTHR11781:SF22">
    <property type="entry name" value="TYPE I IODOTHYRONINE DEIODINASE"/>
    <property type="match status" value="1"/>
</dbReference>
<evidence type="ECO:0000256" key="1">
    <source>
        <dbReference type="SAM" id="SignalP"/>
    </source>
</evidence>
<dbReference type="PANTHER" id="PTHR11781">
    <property type="entry name" value="IODOTHYRONINE DEIODINASE"/>
    <property type="match status" value="1"/>
</dbReference>
<protein>
    <recommendedName>
        <fullName evidence="4">Iodothyronine deiodinase</fullName>
    </recommendedName>
</protein>
<dbReference type="EMBL" id="JAFKCW010000003">
    <property type="protein sequence ID" value="MBN7801999.1"/>
    <property type="molecule type" value="Genomic_DNA"/>
</dbReference>
<accession>A0ABS3BRU9</accession>
<dbReference type="RefSeq" id="WP_206570001.1">
    <property type="nucleotide sequence ID" value="NZ_JAFKCW010000003.1"/>
</dbReference>
<comment type="caution">
    <text evidence="2">The sequence shown here is derived from an EMBL/GenBank/DDBJ whole genome shotgun (WGS) entry which is preliminary data.</text>
</comment>
<keyword evidence="1" id="KW-0732">Signal</keyword>
<sequence length="218" mass="24543">MKKSFFTMSSILLMLALLLGCQRENSQKIQFGVSQGVMNAMDFSPLGIQKGDPVDSLLLYTRSGDPLKMDFKKHEKAILLISGSYTCDITRGNMEDIQSLFREFGSTVDIYLVNTLEAHPDDSPSPYSAEPEVWLAASNLRDSISAPQPKTMGERIRLADQWIKESNIQIPVLLDGPENRFWNFAGQAPNMAVLVENGIVVLKQPWFDYERMCETLTE</sequence>
<evidence type="ECO:0008006" key="4">
    <source>
        <dbReference type="Google" id="ProtNLM"/>
    </source>
</evidence>
<gene>
    <name evidence="2" type="ORF">J0A67_14085</name>
</gene>
<keyword evidence="3" id="KW-1185">Reference proteome</keyword>
<dbReference type="Gene3D" id="3.40.30.10">
    <property type="entry name" value="Glutaredoxin"/>
    <property type="match status" value="1"/>
</dbReference>
<organism evidence="2 3">
    <name type="scientific">Algoriphagus aestuariicola</name>
    <dbReference type="NCBI Taxonomy" id="1852016"/>
    <lineage>
        <taxon>Bacteria</taxon>
        <taxon>Pseudomonadati</taxon>
        <taxon>Bacteroidota</taxon>
        <taxon>Cytophagia</taxon>
        <taxon>Cytophagales</taxon>
        <taxon>Cyclobacteriaceae</taxon>
        <taxon>Algoriphagus</taxon>
    </lineage>
</organism>
<dbReference type="Proteomes" id="UP000664698">
    <property type="component" value="Unassembled WGS sequence"/>
</dbReference>
<name>A0ABS3BRU9_9BACT</name>
<proteinExistence type="predicted"/>
<feature type="chain" id="PRO_5047329415" description="Iodothyronine deiodinase" evidence="1">
    <location>
        <begin position="20"/>
        <end position="218"/>
    </location>
</feature>